<dbReference type="Proteomes" id="UP000245678">
    <property type="component" value="Unassembled WGS sequence"/>
</dbReference>
<organism evidence="1 2">
    <name type="scientific">Mucilaginibacter oryzae</name>
    <dbReference type="NCBI Taxonomy" id="468058"/>
    <lineage>
        <taxon>Bacteria</taxon>
        <taxon>Pseudomonadati</taxon>
        <taxon>Bacteroidota</taxon>
        <taxon>Sphingobacteriia</taxon>
        <taxon>Sphingobacteriales</taxon>
        <taxon>Sphingobacteriaceae</taxon>
        <taxon>Mucilaginibacter</taxon>
    </lineage>
</organism>
<dbReference type="Gene3D" id="3.40.1360.10">
    <property type="match status" value="1"/>
</dbReference>
<dbReference type="GO" id="GO:0003677">
    <property type="term" value="F:DNA binding"/>
    <property type="evidence" value="ECO:0007669"/>
    <property type="project" value="InterPro"/>
</dbReference>
<dbReference type="InterPro" id="IPR036977">
    <property type="entry name" value="DNA_primase_Znf_CHC2"/>
</dbReference>
<comment type="caution">
    <text evidence="1">The sequence shown here is derived from an EMBL/GenBank/DDBJ whole genome shotgun (WGS) entry which is preliminary data.</text>
</comment>
<dbReference type="GO" id="GO:0006260">
    <property type="term" value="P:DNA replication"/>
    <property type="evidence" value="ECO:0007669"/>
    <property type="project" value="InterPro"/>
</dbReference>
<proteinExistence type="predicted"/>
<dbReference type="GO" id="GO:0008270">
    <property type="term" value="F:zinc ion binding"/>
    <property type="evidence" value="ECO:0007669"/>
    <property type="project" value="InterPro"/>
</dbReference>
<dbReference type="SUPFAM" id="SSF57783">
    <property type="entry name" value="Zinc beta-ribbon"/>
    <property type="match status" value="1"/>
</dbReference>
<dbReference type="Gene3D" id="3.90.580.10">
    <property type="entry name" value="Zinc finger, CHC2-type domain"/>
    <property type="match status" value="1"/>
</dbReference>
<reference evidence="1 2" key="1">
    <citation type="submission" date="2018-05" db="EMBL/GenBank/DDBJ databases">
        <title>Genomic Encyclopedia of Archaeal and Bacterial Type Strains, Phase II (KMG-II): from individual species to whole genera.</title>
        <authorList>
            <person name="Goeker M."/>
        </authorList>
    </citation>
    <scope>NUCLEOTIDE SEQUENCE [LARGE SCALE GENOMIC DNA]</scope>
    <source>
        <strain evidence="1 2">DSM 19975</strain>
    </source>
</reference>
<accession>A0A316GXE3</accession>
<dbReference type="RefSeq" id="WP_211319082.1">
    <property type="nucleotide sequence ID" value="NZ_QGHA01000017.1"/>
</dbReference>
<sequence length="318" mass="36530">MWFGRDTFEPLISLREVKMEAERMSLMQIKELDMVAWLAGLGYEPMSVKKGFEYWYRSPLREEAAPSFKVNSFLNRWYDFGLATGGNLVDFGLRYYGCNVAELAAHFLVGSALAVHVIRDESRMVPERQLVVNEVCPIYSYPLKNYLHERGIPVAVADEYCCEINYQVKGKELYGIGFKNDAGGYEIRSRIAKSSSSPKDITTIRFGAPSVQVFEGFFDLLSWRVLHPYDDPRATDIVVLNSAALFDRALPFLLAHEGVHLWLDRDATGQRYRDKALSLGKRFIDESGLYSHFKDLNEWLCHKGEVPEKRQRLKVRGF</sequence>
<name>A0A316GXE3_9SPHI</name>
<evidence type="ECO:0000313" key="2">
    <source>
        <dbReference type="Proteomes" id="UP000245678"/>
    </source>
</evidence>
<dbReference type="InterPro" id="IPR034154">
    <property type="entry name" value="TOPRIM_DnaG/twinkle"/>
</dbReference>
<gene>
    <name evidence="1" type="ORF">LX99_04799</name>
</gene>
<evidence type="ECO:0000313" key="1">
    <source>
        <dbReference type="EMBL" id="PWK68275.1"/>
    </source>
</evidence>
<dbReference type="CDD" id="cd01029">
    <property type="entry name" value="TOPRIM_primases"/>
    <property type="match status" value="1"/>
</dbReference>
<protein>
    <submittedName>
        <fullName evidence="1">Toprim domain-containing protein</fullName>
    </submittedName>
</protein>
<keyword evidence="2" id="KW-1185">Reference proteome</keyword>
<dbReference type="EMBL" id="QGHA01000017">
    <property type="protein sequence ID" value="PWK68275.1"/>
    <property type="molecule type" value="Genomic_DNA"/>
</dbReference>
<dbReference type="AlphaFoldDB" id="A0A316GXE3"/>
<dbReference type="Pfam" id="PF13155">
    <property type="entry name" value="Toprim_2"/>
    <property type="match status" value="1"/>
</dbReference>